<dbReference type="InterPro" id="IPR003593">
    <property type="entry name" value="AAA+_ATPase"/>
</dbReference>
<dbReference type="Gene3D" id="3.40.50.300">
    <property type="entry name" value="P-loop containing nucleotide triphosphate hydrolases"/>
    <property type="match status" value="1"/>
</dbReference>
<dbReference type="InterPro" id="IPR003439">
    <property type="entry name" value="ABC_transporter-like_ATP-bd"/>
</dbReference>
<accession>A0A6J4GZG3</accession>
<dbReference type="SUPFAM" id="SSF52540">
    <property type="entry name" value="P-loop containing nucleoside triphosphate hydrolases"/>
    <property type="match status" value="1"/>
</dbReference>
<organism evidence="4">
    <name type="scientific">uncultured Armatimonadetes bacterium</name>
    <dbReference type="NCBI Taxonomy" id="157466"/>
    <lineage>
        <taxon>Bacteria</taxon>
        <taxon>Bacillati</taxon>
        <taxon>Armatimonadota</taxon>
        <taxon>environmental samples</taxon>
    </lineage>
</organism>
<evidence type="ECO:0000256" key="2">
    <source>
        <dbReference type="ARBA" id="ARBA00022840"/>
    </source>
</evidence>
<dbReference type="PANTHER" id="PTHR43038">
    <property type="entry name" value="ATP-BINDING CASSETTE, SUB-FAMILY H, MEMBER 1"/>
    <property type="match status" value="1"/>
</dbReference>
<dbReference type="Pfam" id="PF00005">
    <property type="entry name" value="ABC_tran"/>
    <property type="match status" value="1"/>
</dbReference>
<dbReference type="SMART" id="SM00382">
    <property type="entry name" value="AAA"/>
    <property type="match status" value="1"/>
</dbReference>
<dbReference type="InterPro" id="IPR017871">
    <property type="entry name" value="ABC_transporter-like_CS"/>
</dbReference>
<dbReference type="GO" id="GO:0005524">
    <property type="term" value="F:ATP binding"/>
    <property type="evidence" value="ECO:0007669"/>
    <property type="project" value="UniProtKB-KW"/>
</dbReference>
<gene>
    <name evidence="4" type="ORF">AVDCRST_MAG63-1551</name>
</gene>
<dbReference type="PANTHER" id="PTHR43038:SF3">
    <property type="entry name" value="ABC TRANSPORTER G FAMILY MEMBER 20 ISOFORM X1"/>
    <property type="match status" value="1"/>
</dbReference>
<reference evidence="4" key="1">
    <citation type="submission" date="2020-02" db="EMBL/GenBank/DDBJ databases">
        <authorList>
            <person name="Meier V. D."/>
        </authorList>
    </citation>
    <scope>NUCLEOTIDE SEQUENCE</scope>
    <source>
        <strain evidence="4">AVDCRST_MAG63</strain>
    </source>
</reference>
<evidence type="ECO:0000259" key="3">
    <source>
        <dbReference type="PROSITE" id="PS50893"/>
    </source>
</evidence>
<keyword evidence="2 4" id="KW-0067">ATP-binding</keyword>
<dbReference type="GO" id="GO:0016887">
    <property type="term" value="F:ATP hydrolysis activity"/>
    <property type="evidence" value="ECO:0007669"/>
    <property type="project" value="InterPro"/>
</dbReference>
<name>A0A6J4GZG3_9BACT</name>
<proteinExistence type="predicted"/>
<dbReference type="EMBL" id="CADCTO010000001">
    <property type="protein sequence ID" value="CAA9210936.1"/>
    <property type="molecule type" value="Genomic_DNA"/>
</dbReference>
<evidence type="ECO:0000313" key="4">
    <source>
        <dbReference type="EMBL" id="CAA9210936.1"/>
    </source>
</evidence>
<dbReference type="PROSITE" id="PS00211">
    <property type="entry name" value="ABC_TRANSPORTER_1"/>
    <property type="match status" value="1"/>
</dbReference>
<keyword evidence="1" id="KW-0547">Nucleotide-binding</keyword>
<dbReference type="InterPro" id="IPR027417">
    <property type="entry name" value="P-loop_NTPase"/>
</dbReference>
<dbReference type="AlphaFoldDB" id="A0A6J4GZG3"/>
<feature type="domain" description="ABC transporter" evidence="3">
    <location>
        <begin position="4"/>
        <end position="233"/>
    </location>
</feature>
<protein>
    <submittedName>
        <fullName evidence="4">Efflux ABC transporter, ATP-binding protein</fullName>
    </submittedName>
</protein>
<dbReference type="PROSITE" id="PS50893">
    <property type="entry name" value="ABC_TRANSPORTER_2"/>
    <property type="match status" value="1"/>
</dbReference>
<evidence type="ECO:0000256" key="1">
    <source>
        <dbReference type="ARBA" id="ARBA00022741"/>
    </source>
</evidence>
<sequence>MNAIDLHGLTRRFGDFTAVDALTFSVPKGAIFGFLGPNGSGKSTCIRMLCGLLLPTSGTATVNGHDIVGEAEAVKRSIGYMNQAFSLYRDLTVEENLAFFGGVYGLTGEALRRRKAEVIDLVGIGDYRGRRSGLLSGGWKQRLALAAALIHEPDLLFLDEPTAGIDPVARRDLWDLLFALAGQNKTLFVTTHYMDEAERCSEIGYIYLSRLMVQGTPAHLKALPEVSPSGTRRIAVAAPLPARALQALRGKPWALDATLVESEVHLLLPRETGDGEIVRALEAVGLPPAGVRPIDPSLEDVFVTLTRSLAKR</sequence>